<protein>
    <recommendedName>
        <fullName evidence="9">RING-type domain-containing protein</fullName>
    </recommendedName>
</protein>
<keyword evidence="5" id="KW-0863">Zinc-finger</keyword>
<sequence>MSQSSDDYDAYVLDNCAHVFCKGCLSQYVRQKVEGEGAVTITCFHPPEESRGGAEAAACATPFSDRDIKTLLLDDKAGGEAVWEKYSRFKFDRKNAFARRCPACDKPTLNKTGIGTGIPDSAPPRVRDPNMRCRSCNTSFCFYHANSHTGITCEEYEAKVKDETSLNDAYMSKYAKECPQCKMLVQKTGGCNQMKCTKCGVHFCWLCGKVVDSGTFPAHYQWWNLNGCPNMQMNQSIEPSRAEVSRGRALAILQIVVLGAPSFALSLVSSILCCFCLPIMGDDGTERFENCMSLWGNVLTVIVCIPLAILAVLLVPFWCLLYVLYLWCVGVPERPTAAVRSDSDPAPLEDEDIILNNV</sequence>
<keyword evidence="8" id="KW-0472">Membrane</keyword>
<dbReference type="PROSITE" id="PS51873">
    <property type="entry name" value="TRIAD"/>
    <property type="match status" value="1"/>
</dbReference>
<dbReference type="Pfam" id="PF22191">
    <property type="entry name" value="IBR_1"/>
    <property type="match status" value="1"/>
</dbReference>
<dbReference type="SUPFAM" id="SSF57850">
    <property type="entry name" value="RING/U-box"/>
    <property type="match status" value="2"/>
</dbReference>
<reference evidence="10 11" key="1">
    <citation type="journal article" date="2023" name="Commun. Biol.">
        <title>Genome analysis of Parmales, the sister group of diatoms, reveals the evolutionary specialization of diatoms from phago-mixotrophs to photoautotrophs.</title>
        <authorList>
            <person name="Ban H."/>
            <person name="Sato S."/>
            <person name="Yoshikawa S."/>
            <person name="Yamada K."/>
            <person name="Nakamura Y."/>
            <person name="Ichinomiya M."/>
            <person name="Sato N."/>
            <person name="Blanc-Mathieu R."/>
            <person name="Endo H."/>
            <person name="Kuwata A."/>
            <person name="Ogata H."/>
        </authorList>
    </citation>
    <scope>NUCLEOTIDE SEQUENCE [LARGE SCALE GENOMIC DNA]</scope>
</reference>
<dbReference type="CDD" id="cd20354">
    <property type="entry name" value="Rcat_RBR_RNF14"/>
    <property type="match status" value="1"/>
</dbReference>
<evidence type="ECO:0000259" key="9">
    <source>
        <dbReference type="PROSITE" id="PS51873"/>
    </source>
</evidence>
<dbReference type="InterPro" id="IPR002867">
    <property type="entry name" value="IBR_dom"/>
</dbReference>
<dbReference type="PANTHER" id="PTHR22770">
    <property type="entry name" value="UBIQUITIN CONJUGATING ENZYME 7 INTERACTING PROTEIN-RELATED"/>
    <property type="match status" value="1"/>
</dbReference>
<dbReference type="InterPro" id="IPR013083">
    <property type="entry name" value="Znf_RING/FYVE/PHD"/>
</dbReference>
<comment type="pathway">
    <text evidence="1">Protein modification; protein ubiquitination.</text>
</comment>
<evidence type="ECO:0000256" key="6">
    <source>
        <dbReference type="ARBA" id="ARBA00022786"/>
    </source>
</evidence>
<name>A0ABQ6N8H7_9STRA</name>
<comment type="caution">
    <text evidence="10">The sequence shown here is derived from an EMBL/GenBank/DDBJ whole genome shotgun (WGS) entry which is preliminary data.</text>
</comment>
<dbReference type="CDD" id="cd20335">
    <property type="entry name" value="BRcat_RBR"/>
    <property type="match status" value="1"/>
</dbReference>
<accession>A0ABQ6N8H7</accession>
<evidence type="ECO:0000256" key="4">
    <source>
        <dbReference type="ARBA" id="ARBA00022737"/>
    </source>
</evidence>
<evidence type="ECO:0000256" key="5">
    <source>
        <dbReference type="ARBA" id="ARBA00022771"/>
    </source>
</evidence>
<organism evidence="10 11">
    <name type="scientific">Tetraparma gracilis</name>
    <dbReference type="NCBI Taxonomy" id="2962635"/>
    <lineage>
        <taxon>Eukaryota</taxon>
        <taxon>Sar</taxon>
        <taxon>Stramenopiles</taxon>
        <taxon>Ochrophyta</taxon>
        <taxon>Bolidophyceae</taxon>
        <taxon>Parmales</taxon>
        <taxon>Triparmaceae</taxon>
        <taxon>Tetraparma</taxon>
    </lineage>
</organism>
<feature type="transmembrane region" description="Helical" evidence="8">
    <location>
        <begin position="250"/>
        <end position="280"/>
    </location>
</feature>
<keyword evidence="6" id="KW-0833">Ubl conjugation pathway</keyword>
<dbReference type="SMART" id="SM00647">
    <property type="entry name" value="IBR"/>
    <property type="match status" value="2"/>
</dbReference>
<dbReference type="PANTHER" id="PTHR22770:SF13">
    <property type="entry name" value="RING-TYPE DOMAIN-CONTAINING PROTEIN"/>
    <property type="match status" value="1"/>
</dbReference>
<evidence type="ECO:0000256" key="3">
    <source>
        <dbReference type="ARBA" id="ARBA00022723"/>
    </source>
</evidence>
<keyword evidence="3" id="KW-0479">Metal-binding</keyword>
<keyword evidence="7" id="KW-0862">Zinc</keyword>
<keyword evidence="4" id="KW-0677">Repeat</keyword>
<evidence type="ECO:0000256" key="8">
    <source>
        <dbReference type="SAM" id="Phobius"/>
    </source>
</evidence>
<feature type="transmembrane region" description="Helical" evidence="8">
    <location>
        <begin position="300"/>
        <end position="325"/>
    </location>
</feature>
<dbReference type="Proteomes" id="UP001165060">
    <property type="component" value="Unassembled WGS sequence"/>
</dbReference>
<gene>
    <name evidence="10" type="ORF">TeGR_g6215</name>
</gene>
<evidence type="ECO:0000313" key="11">
    <source>
        <dbReference type="Proteomes" id="UP001165060"/>
    </source>
</evidence>
<dbReference type="Pfam" id="PF01485">
    <property type="entry name" value="IBR"/>
    <property type="match status" value="1"/>
</dbReference>
<dbReference type="InterPro" id="IPR047548">
    <property type="entry name" value="Rcat_RBR_RNF14"/>
</dbReference>
<evidence type="ECO:0000313" key="10">
    <source>
        <dbReference type="EMBL" id="GMI42873.1"/>
    </source>
</evidence>
<dbReference type="InterPro" id="IPR044066">
    <property type="entry name" value="TRIAD_supradom"/>
</dbReference>
<dbReference type="Gene3D" id="1.20.120.1750">
    <property type="match status" value="1"/>
</dbReference>
<keyword evidence="11" id="KW-1185">Reference proteome</keyword>
<keyword evidence="8" id="KW-1133">Transmembrane helix</keyword>
<evidence type="ECO:0000256" key="7">
    <source>
        <dbReference type="ARBA" id="ARBA00022833"/>
    </source>
</evidence>
<evidence type="ECO:0000256" key="1">
    <source>
        <dbReference type="ARBA" id="ARBA00004906"/>
    </source>
</evidence>
<proteinExistence type="predicted"/>
<dbReference type="InterPro" id="IPR051628">
    <property type="entry name" value="LUBAC_E3_Ligases"/>
</dbReference>
<keyword evidence="2" id="KW-0808">Transferase</keyword>
<dbReference type="Gene3D" id="3.30.40.10">
    <property type="entry name" value="Zinc/RING finger domain, C3HC4 (zinc finger)"/>
    <property type="match status" value="1"/>
</dbReference>
<evidence type="ECO:0000256" key="2">
    <source>
        <dbReference type="ARBA" id="ARBA00022679"/>
    </source>
</evidence>
<dbReference type="EMBL" id="BRYB01001097">
    <property type="protein sequence ID" value="GMI42873.1"/>
    <property type="molecule type" value="Genomic_DNA"/>
</dbReference>
<feature type="domain" description="RING-type" evidence="9">
    <location>
        <begin position="1"/>
        <end position="232"/>
    </location>
</feature>
<keyword evidence="8" id="KW-0812">Transmembrane</keyword>